<feature type="region of interest" description="Disordered" evidence="1">
    <location>
        <begin position="458"/>
        <end position="502"/>
    </location>
</feature>
<accession>A0A0G4HE62</accession>
<proteinExistence type="predicted"/>
<sequence length="641" mass="68956">MNIDMNDPDMRLFARIGFTLPDGSDMYHEAIRCAMSTAKNKIEYASHRIAADRSGGVEKIFSDLDDIQNFLDIPPSQNPGSLIRFMNQEADEQEGDGDGDSMDPEEVETDKRHPGDKFDAAEFPACFDSPNPEFSPITTKAGEGMYHIVFADNTTKLVLSSAYGHQFNLRLDVYRRMLVYDCVEFVPSLQLGDFHPTNKDMRDIDKTLDCGMGGRDDPFDFDEDEEEDLDAPAEIIVKGKKAKTAAETTEQQKTEVYAELTAARVMQSRLFRLRLSLENLKGIRLLEHTPSEAEHFAGLSSKGIGVLILDLCTPLPSEAFASRHVCSGLQAHDRFKTIPDWTPQKVASTASRHYLIGEHDELQNVLGAIVKVSPHVLGLLGSGQGQGAGGQEGGAGIQHSEGGKGEKSKKRKQGASSSSSTAGGQMAGTSASSISNQNSLLSMSANLKPSAAIKFTADEEAKTEKKSQDDGGDGSQREGKKPKSDTAVSSASGQVSGGAGGSAFVMTEEDVNAALRERGVRSPEETSRCLRAGILRGKVKLQGPEVPLSSQIVLEGKCIVCDAKVKASIEDLLNQPDGGGADYEDGGQDASVQCPEGCCGLYVTGICRGDPSFDSGKFHNHCEECPGFGECLGDYRMSHCT</sequence>
<feature type="region of interest" description="Disordered" evidence="1">
    <location>
        <begin position="383"/>
        <end position="433"/>
    </location>
</feature>
<feature type="compositionally biased region" description="Low complexity" evidence="1">
    <location>
        <begin position="414"/>
        <end position="433"/>
    </location>
</feature>
<evidence type="ECO:0000256" key="1">
    <source>
        <dbReference type="SAM" id="MobiDB-lite"/>
    </source>
</evidence>
<protein>
    <submittedName>
        <fullName evidence="2">Uncharacterized protein</fullName>
    </submittedName>
</protein>
<name>A0A0G4HE62_9ALVE</name>
<evidence type="ECO:0000313" key="2">
    <source>
        <dbReference type="EMBL" id="CEM42352.1"/>
    </source>
</evidence>
<organism evidence="2">
    <name type="scientific">Chromera velia CCMP2878</name>
    <dbReference type="NCBI Taxonomy" id="1169474"/>
    <lineage>
        <taxon>Eukaryota</taxon>
        <taxon>Sar</taxon>
        <taxon>Alveolata</taxon>
        <taxon>Colpodellida</taxon>
        <taxon>Chromeraceae</taxon>
        <taxon>Chromera</taxon>
    </lineage>
</organism>
<feature type="region of interest" description="Disordered" evidence="1">
    <location>
        <begin position="91"/>
        <end position="114"/>
    </location>
</feature>
<dbReference type="AlphaFoldDB" id="A0A0G4HE62"/>
<dbReference type="VEuPathDB" id="CryptoDB:Cvel_26680"/>
<feature type="compositionally biased region" description="Gly residues" evidence="1">
    <location>
        <begin position="383"/>
        <end position="396"/>
    </location>
</feature>
<reference evidence="2" key="1">
    <citation type="submission" date="2014-11" db="EMBL/GenBank/DDBJ databases">
        <authorList>
            <person name="Otto D Thomas"/>
            <person name="Naeem Raeece"/>
        </authorList>
    </citation>
    <scope>NUCLEOTIDE SEQUENCE</scope>
</reference>
<dbReference type="EMBL" id="CDMZ01002433">
    <property type="protein sequence ID" value="CEM42352.1"/>
    <property type="molecule type" value="Genomic_DNA"/>
</dbReference>
<feature type="compositionally biased region" description="Acidic residues" evidence="1">
    <location>
        <begin position="91"/>
        <end position="108"/>
    </location>
</feature>
<gene>
    <name evidence="2" type="ORF">Cvel_26680</name>
</gene>
<feature type="compositionally biased region" description="Basic and acidic residues" evidence="1">
    <location>
        <begin position="458"/>
        <end position="484"/>
    </location>
</feature>